<feature type="transmembrane region" description="Helical" evidence="1">
    <location>
        <begin position="12"/>
        <end position="33"/>
    </location>
</feature>
<reference evidence="3" key="1">
    <citation type="submission" date="2010-05" db="EMBL/GenBank/DDBJ databases">
        <title>The complete genome of Truepera radiovictris DSM 17093.</title>
        <authorList>
            <consortium name="US DOE Joint Genome Institute (JGI-PGF)"/>
            <person name="Lucas S."/>
            <person name="Copeland A."/>
            <person name="Lapidus A."/>
            <person name="Glavina del Rio T."/>
            <person name="Dalin E."/>
            <person name="Tice H."/>
            <person name="Bruce D."/>
            <person name="Goodwin L."/>
            <person name="Pitluck S."/>
            <person name="Kyrpides N."/>
            <person name="Mavromatis K."/>
            <person name="Ovchinnikova G."/>
            <person name="Munk A.C."/>
            <person name="Detter J.C."/>
            <person name="Han C."/>
            <person name="Tapia R."/>
            <person name="Land M."/>
            <person name="Hauser L."/>
            <person name="Markowitz V."/>
            <person name="Cheng J.-F."/>
            <person name="Hugenholtz P."/>
            <person name="Woyke T."/>
            <person name="Wu D."/>
            <person name="Tindall B."/>
            <person name="Pomrenke H.G."/>
            <person name="Brambilla E."/>
            <person name="Klenk H.-P."/>
            <person name="Eisen J.A."/>
        </authorList>
    </citation>
    <scope>NUCLEOTIDE SEQUENCE [LARGE SCALE GENOMIC DNA]</scope>
    <source>
        <strain evidence="3">DSM 17093 / CIP 108686 / LMG 22925 / RQ-24</strain>
    </source>
</reference>
<accession>D7CT56</accession>
<sequence>MATLLQISFYSLLVFSGITVLAAAFVLASHAVATEAVEEHDPHGH</sequence>
<keyword evidence="1" id="KW-0472">Membrane</keyword>
<reference evidence="2 3" key="2">
    <citation type="journal article" date="2011" name="Stand. Genomic Sci.">
        <title>Complete genome sequence of Truepera radiovictrix type strain (RQ-24).</title>
        <authorList>
            <person name="Ivanova N."/>
            <person name="Rohde C."/>
            <person name="Munk C."/>
            <person name="Nolan M."/>
            <person name="Lucas S."/>
            <person name="Del Rio T.G."/>
            <person name="Tice H."/>
            <person name="Deshpande S."/>
            <person name="Cheng J.F."/>
            <person name="Tapia R."/>
            <person name="Han C."/>
            <person name="Goodwin L."/>
            <person name="Pitluck S."/>
            <person name="Liolios K."/>
            <person name="Mavromatis K."/>
            <person name="Mikhailova N."/>
            <person name="Pati A."/>
            <person name="Chen A."/>
            <person name="Palaniappan K."/>
            <person name="Land M."/>
            <person name="Hauser L."/>
            <person name="Chang Y.J."/>
            <person name="Jeffries C.D."/>
            <person name="Brambilla E."/>
            <person name="Rohde M."/>
            <person name="Goker M."/>
            <person name="Tindall B.J."/>
            <person name="Woyke T."/>
            <person name="Bristow J."/>
            <person name="Eisen J.A."/>
            <person name="Markowitz V."/>
            <person name="Hugenholtz P."/>
            <person name="Kyrpides N.C."/>
            <person name="Klenk H.P."/>
            <person name="Lapidus A."/>
        </authorList>
    </citation>
    <scope>NUCLEOTIDE SEQUENCE [LARGE SCALE GENOMIC DNA]</scope>
    <source>
        <strain evidence="3">DSM 17093 / CIP 108686 / LMG 22925 / RQ-24</strain>
    </source>
</reference>
<keyword evidence="1" id="KW-0812">Transmembrane</keyword>
<dbReference type="AlphaFoldDB" id="D7CT56"/>
<gene>
    <name evidence="2" type="ordered locus">Trad_2410</name>
</gene>
<name>D7CT56_TRURR</name>
<dbReference type="RefSeq" id="WP_013178882.1">
    <property type="nucleotide sequence ID" value="NC_014221.1"/>
</dbReference>
<keyword evidence="3" id="KW-1185">Reference proteome</keyword>
<evidence type="ECO:0000313" key="3">
    <source>
        <dbReference type="Proteomes" id="UP000000379"/>
    </source>
</evidence>
<dbReference type="Proteomes" id="UP000000379">
    <property type="component" value="Chromosome"/>
</dbReference>
<proteinExistence type="predicted"/>
<protein>
    <submittedName>
        <fullName evidence="2">Uncharacterized protein</fullName>
    </submittedName>
</protein>
<dbReference type="EMBL" id="CP002049">
    <property type="protein sequence ID" value="ADI15519.1"/>
    <property type="molecule type" value="Genomic_DNA"/>
</dbReference>
<dbReference type="KEGG" id="tra:Trad_2410"/>
<keyword evidence="1" id="KW-1133">Transmembrane helix</keyword>
<organism evidence="2 3">
    <name type="scientific">Truepera radiovictrix (strain DSM 17093 / CIP 108686 / LMG 22925 / RQ-24)</name>
    <dbReference type="NCBI Taxonomy" id="649638"/>
    <lineage>
        <taxon>Bacteria</taxon>
        <taxon>Thermotogati</taxon>
        <taxon>Deinococcota</taxon>
        <taxon>Deinococci</taxon>
        <taxon>Trueperales</taxon>
        <taxon>Trueperaceae</taxon>
        <taxon>Truepera</taxon>
    </lineage>
</organism>
<evidence type="ECO:0000313" key="2">
    <source>
        <dbReference type="EMBL" id="ADI15519.1"/>
    </source>
</evidence>
<dbReference type="HOGENOM" id="CLU_3206622_0_0_0"/>
<evidence type="ECO:0000256" key="1">
    <source>
        <dbReference type="SAM" id="Phobius"/>
    </source>
</evidence>